<evidence type="ECO:0000256" key="6">
    <source>
        <dbReference type="ARBA" id="ARBA00023136"/>
    </source>
</evidence>
<evidence type="ECO:0000256" key="1">
    <source>
        <dbReference type="ARBA" id="ARBA00004479"/>
    </source>
</evidence>
<evidence type="ECO:0008006" key="13">
    <source>
        <dbReference type="Google" id="ProtNLM"/>
    </source>
</evidence>
<keyword evidence="3 9" id="KW-0812">Transmembrane</keyword>
<evidence type="ECO:0000313" key="12">
    <source>
        <dbReference type="Proteomes" id="UP001497472"/>
    </source>
</evidence>
<evidence type="ECO:0000256" key="7">
    <source>
        <dbReference type="ARBA" id="ARBA00023180"/>
    </source>
</evidence>
<keyword evidence="12" id="KW-1185">Reference proteome</keyword>
<feature type="signal peptide" evidence="10">
    <location>
        <begin position="1"/>
        <end position="17"/>
    </location>
</feature>
<reference evidence="11 12" key="1">
    <citation type="submission" date="2023-11" db="EMBL/GenBank/DDBJ databases">
        <authorList>
            <person name="Okamura Y."/>
        </authorList>
    </citation>
    <scope>NUCLEOTIDE SEQUENCE [LARGE SCALE GENOMIC DNA]</scope>
</reference>
<keyword evidence="5 9" id="KW-1133">Transmembrane helix</keyword>
<evidence type="ECO:0000256" key="5">
    <source>
        <dbReference type="ARBA" id="ARBA00022989"/>
    </source>
</evidence>
<evidence type="ECO:0000256" key="3">
    <source>
        <dbReference type="ARBA" id="ARBA00022692"/>
    </source>
</evidence>
<dbReference type="PANTHER" id="PTHR11337:SF8">
    <property type="entry name" value="VISGUN, ISOFORM E"/>
    <property type="match status" value="1"/>
</dbReference>
<dbReference type="GO" id="GO:0031410">
    <property type="term" value="C:cytoplasmic vesicle"/>
    <property type="evidence" value="ECO:0007669"/>
    <property type="project" value="TreeGrafter"/>
</dbReference>
<proteinExistence type="inferred from homology"/>
<evidence type="ECO:0000256" key="9">
    <source>
        <dbReference type="SAM" id="Phobius"/>
    </source>
</evidence>
<organism evidence="11 12">
    <name type="scientific">Leptosia nina</name>
    <dbReference type="NCBI Taxonomy" id="320188"/>
    <lineage>
        <taxon>Eukaryota</taxon>
        <taxon>Metazoa</taxon>
        <taxon>Ecdysozoa</taxon>
        <taxon>Arthropoda</taxon>
        <taxon>Hexapoda</taxon>
        <taxon>Insecta</taxon>
        <taxon>Pterygota</taxon>
        <taxon>Neoptera</taxon>
        <taxon>Endopterygota</taxon>
        <taxon>Lepidoptera</taxon>
        <taxon>Glossata</taxon>
        <taxon>Ditrysia</taxon>
        <taxon>Papilionoidea</taxon>
        <taxon>Pieridae</taxon>
        <taxon>Pierinae</taxon>
        <taxon>Leptosia</taxon>
    </lineage>
</organism>
<dbReference type="PANTHER" id="PTHR11337">
    <property type="entry name" value="MUCIN/PORIMIN"/>
    <property type="match status" value="1"/>
</dbReference>
<comment type="similarity">
    <text evidence="2">Belongs to the CD164 family.</text>
</comment>
<dbReference type="Pfam" id="PF05283">
    <property type="entry name" value="MGC-24"/>
    <property type="match status" value="1"/>
</dbReference>
<feature type="region of interest" description="Disordered" evidence="8">
    <location>
        <begin position="66"/>
        <end position="166"/>
    </location>
</feature>
<feature type="compositionally biased region" description="Basic and acidic residues" evidence="8">
    <location>
        <begin position="69"/>
        <end position="79"/>
    </location>
</feature>
<feature type="compositionally biased region" description="Polar residues" evidence="8">
    <location>
        <begin position="146"/>
        <end position="159"/>
    </location>
</feature>
<comment type="subcellular location">
    <subcellularLocation>
        <location evidence="1">Membrane</location>
        <topology evidence="1">Single-pass type I membrane protein</topology>
    </subcellularLocation>
</comment>
<name>A0AAV1K3F8_9NEOP</name>
<dbReference type="EMBL" id="CAVLEF010000280">
    <property type="protein sequence ID" value="CAK1555224.1"/>
    <property type="molecule type" value="Genomic_DNA"/>
</dbReference>
<feature type="transmembrane region" description="Helical" evidence="9">
    <location>
        <begin position="180"/>
        <end position="201"/>
    </location>
</feature>
<evidence type="ECO:0000256" key="8">
    <source>
        <dbReference type="SAM" id="MobiDB-lite"/>
    </source>
</evidence>
<evidence type="ECO:0000313" key="11">
    <source>
        <dbReference type="EMBL" id="CAK1555224.1"/>
    </source>
</evidence>
<accession>A0AAV1K3F8</accession>
<sequence length="215" mass="22695">MKAVILLCLLSVSLCFGKPSNEAAAQAQPQTLNSTVDAKVPKTTDIPTVPIPIVVPSTKNGTVIAPTLAEKDTKPEKASEAASPVTEKSSAPSPTPDNKTTEKKEETPKENAVKEPTKVSPQEKPQEAPSTTKTEEAPKPVPSATPKENVTVKPTQATSAVPPKDDAAAHPIEARPGFDGASFVGGIILTLGLLAIGFMGFKYYKNQTERNYHTL</sequence>
<keyword evidence="7" id="KW-0325">Glycoprotein</keyword>
<feature type="chain" id="PRO_5043684884" description="Sialomucin core protein 24" evidence="10">
    <location>
        <begin position="18"/>
        <end position="215"/>
    </location>
</feature>
<gene>
    <name evidence="11" type="ORF">LNINA_LOCUS14059</name>
</gene>
<dbReference type="GO" id="GO:0016020">
    <property type="term" value="C:membrane"/>
    <property type="evidence" value="ECO:0007669"/>
    <property type="project" value="UniProtKB-SubCell"/>
</dbReference>
<comment type="caution">
    <text evidence="11">The sequence shown here is derived from an EMBL/GenBank/DDBJ whole genome shotgun (WGS) entry which is preliminary data.</text>
</comment>
<protein>
    <recommendedName>
        <fullName evidence="13">Sialomucin core protein 24</fullName>
    </recommendedName>
</protein>
<dbReference type="Proteomes" id="UP001497472">
    <property type="component" value="Unassembled WGS sequence"/>
</dbReference>
<dbReference type="AlphaFoldDB" id="A0AAV1K3F8"/>
<dbReference type="InterPro" id="IPR007947">
    <property type="entry name" value="CD164_MGC24"/>
</dbReference>
<evidence type="ECO:0000256" key="4">
    <source>
        <dbReference type="ARBA" id="ARBA00022729"/>
    </source>
</evidence>
<keyword evidence="6 9" id="KW-0472">Membrane</keyword>
<feature type="compositionally biased region" description="Basic and acidic residues" evidence="8">
    <location>
        <begin position="99"/>
        <end position="117"/>
    </location>
</feature>
<evidence type="ECO:0000256" key="2">
    <source>
        <dbReference type="ARBA" id="ARBA00005341"/>
    </source>
</evidence>
<evidence type="ECO:0000256" key="10">
    <source>
        <dbReference type="SAM" id="SignalP"/>
    </source>
</evidence>
<keyword evidence="4 10" id="KW-0732">Signal</keyword>